<keyword evidence="4" id="KW-1185">Reference proteome</keyword>
<dbReference type="RefSeq" id="WP_239089411.1">
    <property type="nucleotide sequence ID" value="NZ_BOOG01000012.1"/>
</dbReference>
<dbReference type="GO" id="GO:0003677">
    <property type="term" value="F:DNA binding"/>
    <property type="evidence" value="ECO:0007669"/>
    <property type="project" value="InterPro"/>
</dbReference>
<evidence type="ECO:0000313" key="4">
    <source>
        <dbReference type="Proteomes" id="UP000610966"/>
    </source>
</evidence>
<dbReference type="GO" id="GO:0006310">
    <property type="term" value="P:DNA recombination"/>
    <property type="evidence" value="ECO:0007669"/>
    <property type="project" value="UniProtKB-KW"/>
</dbReference>
<dbReference type="Proteomes" id="UP000610966">
    <property type="component" value="Unassembled WGS sequence"/>
</dbReference>
<sequence length="124" mass="13777">MHDYAALRPGEAVALRKDDCHLPEHGWGRLLVDVSRPAVNTQWTDTGDAHEERGLKHRGRDDVRPVPVPPTLVKILRLHIEEFGLGLDGRLFRSERGGVVASTAKCIDGQQEIANRRIDDALTA</sequence>
<reference evidence="3" key="1">
    <citation type="submission" date="2021-01" db="EMBL/GenBank/DDBJ databases">
        <title>Whole genome shotgun sequence of Sphaerimonospora thailandensis NBRC 107569.</title>
        <authorList>
            <person name="Komaki H."/>
            <person name="Tamura T."/>
        </authorList>
    </citation>
    <scope>NUCLEOTIDE SEQUENCE</scope>
    <source>
        <strain evidence="3">NBRC 107569</strain>
    </source>
</reference>
<evidence type="ECO:0008006" key="5">
    <source>
        <dbReference type="Google" id="ProtNLM"/>
    </source>
</evidence>
<dbReference type="AlphaFoldDB" id="A0A8J3VXJ5"/>
<evidence type="ECO:0000256" key="1">
    <source>
        <dbReference type="ARBA" id="ARBA00023172"/>
    </source>
</evidence>
<organism evidence="3 4">
    <name type="scientific">Sphaerimonospora thailandensis</name>
    <dbReference type="NCBI Taxonomy" id="795644"/>
    <lineage>
        <taxon>Bacteria</taxon>
        <taxon>Bacillati</taxon>
        <taxon>Actinomycetota</taxon>
        <taxon>Actinomycetes</taxon>
        <taxon>Streptosporangiales</taxon>
        <taxon>Streptosporangiaceae</taxon>
        <taxon>Sphaerimonospora</taxon>
    </lineage>
</organism>
<dbReference type="InterPro" id="IPR011010">
    <property type="entry name" value="DNA_brk_join_enz"/>
</dbReference>
<dbReference type="InterPro" id="IPR013762">
    <property type="entry name" value="Integrase-like_cat_sf"/>
</dbReference>
<gene>
    <name evidence="3" type="ORF">Mth01_12720</name>
</gene>
<evidence type="ECO:0000256" key="2">
    <source>
        <dbReference type="SAM" id="MobiDB-lite"/>
    </source>
</evidence>
<feature type="compositionally biased region" description="Basic and acidic residues" evidence="2">
    <location>
        <begin position="47"/>
        <end position="63"/>
    </location>
</feature>
<protein>
    <recommendedName>
        <fullName evidence="5">Integrase</fullName>
    </recommendedName>
</protein>
<proteinExistence type="predicted"/>
<keyword evidence="1" id="KW-0233">DNA recombination</keyword>
<evidence type="ECO:0000313" key="3">
    <source>
        <dbReference type="EMBL" id="GIH69019.1"/>
    </source>
</evidence>
<dbReference type="EMBL" id="BOOG01000012">
    <property type="protein sequence ID" value="GIH69019.1"/>
    <property type="molecule type" value="Genomic_DNA"/>
</dbReference>
<comment type="caution">
    <text evidence="3">The sequence shown here is derived from an EMBL/GenBank/DDBJ whole genome shotgun (WGS) entry which is preliminary data.</text>
</comment>
<dbReference type="GO" id="GO:0015074">
    <property type="term" value="P:DNA integration"/>
    <property type="evidence" value="ECO:0007669"/>
    <property type="project" value="InterPro"/>
</dbReference>
<name>A0A8J3VXJ5_9ACTN</name>
<accession>A0A8J3VXJ5</accession>
<feature type="region of interest" description="Disordered" evidence="2">
    <location>
        <begin position="44"/>
        <end position="63"/>
    </location>
</feature>
<dbReference type="Gene3D" id="1.10.443.10">
    <property type="entry name" value="Intergrase catalytic core"/>
    <property type="match status" value="1"/>
</dbReference>
<dbReference type="SUPFAM" id="SSF56349">
    <property type="entry name" value="DNA breaking-rejoining enzymes"/>
    <property type="match status" value="1"/>
</dbReference>